<dbReference type="GO" id="GO:0020037">
    <property type="term" value="F:heme binding"/>
    <property type="evidence" value="ECO:0007669"/>
    <property type="project" value="InterPro"/>
</dbReference>
<dbReference type="EMBL" id="BPLQ01007598">
    <property type="protein sequence ID" value="GIY31056.1"/>
    <property type="molecule type" value="Genomic_DNA"/>
</dbReference>
<evidence type="ECO:0000313" key="9">
    <source>
        <dbReference type="EMBL" id="GIY31056.1"/>
    </source>
</evidence>
<dbReference type="GO" id="GO:0005789">
    <property type="term" value="C:endoplasmic reticulum membrane"/>
    <property type="evidence" value="ECO:0007669"/>
    <property type="project" value="UniProtKB-SubCell"/>
</dbReference>
<reference evidence="9 10" key="1">
    <citation type="submission" date="2021-06" db="EMBL/GenBank/DDBJ databases">
        <title>Caerostris darwini draft genome.</title>
        <authorList>
            <person name="Kono N."/>
            <person name="Arakawa K."/>
        </authorList>
    </citation>
    <scope>NUCLEOTIDE SEQUENCE [LARGE SCALE GENOMIC DNA]</scope>
</reference>
<dbReference type="GO" id="GO:0004497">
    <property type="term" value="F:monooxygenase activity"/>
    <property type="evidence" value="ECO:0007669"/>
    <property type="project" value="UniProtKB-KW"/>
</dbReference>
<keyword evidence="4" id="KW-0349">Heme</keyword>
<evidence type="ECO:0000313" key="10">
    <source>
        <dbReference type="Proteomes" id="UP001054837"/>
    </source>
</evidence>
<comment type="caution">
    <text evidence="9">The sequence shown here is derived from an EMBL/GenBank/DDBJ whole genome shotgun (WGS) entry which is preliminary data.</text>
</comment>
<evidence type="ECO:0000256" key="5">
    <source>
        <dbReference type="ARBA" id="ARBA00022824"/>
    </source>
</evidence>
<dbReference type="PRINTS" id="PR00463">
    <property type="entry name" value="EP450I"/>
</dbReference>
<evidence type="ECO:0000256" key="6">
    <source>
        <dbReference type="ARBA" id="ARBA00023004"/>
    </source>
</evidence>
<keyword evidence="10" id="KW-1185">Reference proteome</keyword>
<evidence type="ECO:0000256" key="1">
    <source>
        <dbReference type="ARBA" id="ARBA00001971"/>
    </source>
</evidence>
<dbReference type="PANTHER" id="PTHR24291:SF189">
    <property type="entry name" value="CYTOCHROME P450 4C3-RELATED"/>
    <property type="match status" value="1"/>
</dbReference>
<comment type="cofactor">
    <cofactor evidence="1">
        <name>heme</name>
        <dbReference type="ChEBI" id="CHEBI:30413"/>
    </cofactor>
</comment>
<organism evidence="9 10">
    <name type="scientific">Caerostris darwini</name>
    <dbReference type="NCBI Taxonomy" id="1538125"/>
    <lineage>
        <taxon>Eukaryota</taxon>
        <taxon>Metazoa</taxon>
        <taxon>Ecdysozoa</taxon>
        <taxon>Arthropoda</taxon>
        <taxon>Chelicerata</taxon>
        <taxon>Arachnida</taxon>
        <taxon>Araneae</taxon>
        <taxon>Araneomorphae</taxon>
        <taxon>Entelegynae</taxon>
        <taxon>Araneoidea</taxon>
        <taxon>Araneidae</taxon>
        <taxon>Caerostris</taxon>
    </lineage>
</organism>
<accession>A0AAV4SD10</accession>
<evidence type="ECO:0000256" key="4">
    <source>
        <dbReference type="ARBA" id="ARBA00022617"/>
    </source>
</evidence>
<proteinExistence type="inferred from homology"/>
<evidence type="ECO:0000256" key="3">
    <source>
        <dbReference type="ARBA" id="ARBA00010617"/>
    </source>
</evidence>
<keyword evidence="8" id="KW-0472">Membrane</keyword>
<comment type="similarity">
    <text evidence="3">Belongs to the cytochrome P450 family.</text>
</comment>
<dbReference type="InterPro" id="IPR050196">
    <property type="entry name" value="Cytochrome_P450_Monoox"/>
</dbReference>
<dbReference type="AlphaFoldDB" id="A0AAV4SD10"/>
<keyword evidence="6" id="KW-0408">Iron</keyword>
<dbReference type="SUPFAM" id="SSF48264">
    <property type="entry name" value="Cytochrome P450"/>
    <property type="match status" value="1"/>
</dbReference>
<evidence type="ECO:0000256" key="8">
    <source>
        <dbReference type="ARBA" id="ARBA00023136"/>
    </source>
</evidence>
<comment type="subcellular location">
    <subcellularLocation>
        <location evidence="2">Endoplasmic reticulum membrane</location>
    </subcellularLocation>
</comment>
<keyword evidence="5" id="KW-0256">Endoplasmic reticulum</keyword>
<evidence type="ECO:0000256" key="2">
    <source>
        <dbReference type="ARBA" id="ARBA00004586"/>
    </source>
</evidence>
<dbReference type="InterPro" id="IPR001128">
    <property type="entry name" value="Cyt_P450"/>
</dbReference>
<protein>
    <submittedName>
        <fullName evidence="9">Cytochrome P450 4V2</fullName>
    </submittedName>
</protein>
<dbReference type="InterPro" id="IPR002401">
    <property type="entry name" value="Cyt_P450_E_grp-I"/>
</dbReference>
<dbReference type="GO" id="GO:0016705">
    <property type="term" value="F:oxidoreductase activity, acting on paired donors, with incorporation or reduction of molecular oxygen"/>
    <property type="evidence" value="ECO:0007669"/>
    <property type="project" value="InterPro"/>
</dbReference>
<keyword evidence="7" id="KW-0560">Oxidoreductase</keyword>
<sequence length="150" mass="16873">MADDSRRPQCLLDVLLKLHIGDQVLDEEEVRQEVDTFIAAGHDTVAVAVKWALFLIGLYPEVQQKIHQELDSLLGADSKGPLSVSDLNELKYLECVLKECNRIYPPVPIIARKISEDISICGYTIPKRATIVVSSFFVHRDEDVFPDPEV</sequence>
<dbReference type="Gene3D" id="1.10.630.10">
    <property type="entry name" value="Cytochrome P450"/>
    <property type="match status" value="1"/>
</dbReference>
<keyword evidence="4" id="KW-0479">Metal-binding</keyword>
<dbReference type="Proteomes" id="UP001054837">
    <property type="component" value="Unassembled WGS sequence"/>
</dbReference>
<gene>
    <name evidence="9" type="primary">Cyp4v2</name>
    <name evidence="9" type="ORF">CDAR_83381</name>
</gene>
<dbReference type="GO" id="GO:0005506">
    <property type="term" value="F:iron ion binding"/>
    <property type="evidence" value="ECO:0007669"/>
    <property type="project" value="InterPro"/>
</dbReference>
<dbReference type="Pfam" id="PF00067">
    <property type="entry name" value="p450"/>
    <property type="match status" value="1"/>
</dbReference>
<dbReference type="PANTHER" id="PTHR24291">
    <property type="entry name" value="CYTOCHROME P450 FAMILY 4"/>
    <property type="match status" value="1"/>
</dbReference>
<evidence type="ECO:0000256" key="7">
    <source>
        <dbReference type="ARBA" id="ARBA00023033"/>
    </source>
</evidence>
<dbReference type="InterPro" id="IPR036396">
    <property type="entry name" value="Cyt_P450_sf"/>
</dbReference>
<name>A0AAV4SD10_9ARAC</name>
<keyword evidence="7" id="KW-0503">Monooxygenase</keyword>